<evidence type="ECO:0000256" key="6">
    <source>
        <dbReference type="SAM" id="Phobius"/>
    </source>
</evidence>
<feature type="transmembrane region" description="Helical" evidence="6">
    <location>
        <begin position="6"/>
        <end position="23"/>
    </location>
</feature>
<feature type="domain" description="DUF3817" evidence="7">
    <location>
        <begin position="3"/>
        <end position="52"/>
    </location>
</feature>
<feature type="transmembrane region" description="Helical" evidence="6">
    <location>
        <begin position="30"/>
        <end position="52"/>
    </location>
</feature>
<accession>A0A1H3FP90</accession>
<reference evidence="9" key="1">
    <citation type="submission" date="2016-10" db="EMBL/GenBank/DDBJ databases">
        <authorList>
            <person name="Varghese N."/>
            <person name="Submissions S."/>
        </authorList>
    </citation>
    <scope>NUCLEOTIDE SEQUENCE [LARGE SCALE GENOMIC DNA]</scope>
    <source>
        <strain evidence="9">CGMCC 4.3530</strain>
    </source>
</reference>
<dbReference type="EMBL" id="FNOK01000017">
    <property type="protein sequence ID" value="SDX92730.1"/>
    <property type="molecule type" value="Genomic_DNA"/>
</dbReference>
<dbReference type="AlphaFoldDB" id="A0A1H3FP90"/>
<dbReference type="RefSeq" id="WP_093267420.1">
    <property type="nucleotide sequence ID" value="NZ_FNOK01000017.1"/>
</dbReference>
<dbReference type="Pfam" id="PF12823">
    <property type="entry name" value="DUF3817"/>
    <property type="match status" value="1"/>
</dbReference>
<keyword evidence="9" id="KW-1185">Reference proteome</keyword>
<dbReference type="GO" id="GO:0005886">
    <property type="term" value="C:plasma membrane"/>
    <property type="evidence" value="ECO:0007669"/>
    <property type="project" value="UniProtKB-SubCell"/>
</dbReference>
<dbReference type="Proteomes" id="UP000199529">
    <property type="component" value="Unassembled WGS sequence"/>
</dbReference>
<sequence length="82" mass="8435">MLTLRIAAGVEAASLAILLLNVFTAHLAPITSLGGPIHGMAYLVTIAATFLIPAPQAARWLAIIPGIGGLLALRRISVANQP</sequence>
<dbReference type="STRING" id="418495.SAMN05216215_1017106"/>
<keyword evidence="5 6" id="KW-0472">Membrane</keyword>
<comment type="subcellular location">
    <subcellularLocation>
        <location evidence="1">Cell membrane</location>
        <topology evidence="1">Multi-pass membrane protein</topology>
    </subcellularLocation>
</comment>
<dbReference type="OrthoDB" id="3830534at2"/>
<evidence type="ECO:0000259" key="7">
    <source>
        <dbReference type="Pfam" id="PF12823"/>
    </source>
</evidence>
<gene>
    <name evidence="8" type="ORF">SAMN05216215_1017106</name>
</gene>
<evidence type="ECO:0000256" key="4">
    <source>
        <dbReference type="ARBA" id="ARBA00022989"/>
    </source>
</evidence>
<evidence type="ECO:0000313" key="9">
    <source>
        <dbReference type="Proteomes" id="UP000199529"/>
    </source>
</evidence>
<keyword evidence="3 6" id="KW-0812">Transmembrane</keyword>
<name>A0A1H3FP90_9PSEU</name>
<keyword evidence="2" id="KW-1003">Cell membrane</keyword>
<organism evidence="8 9">
    <name type="scientific">Saccharopolyspora shandongensis</name>
    <dbReference type="NCBI Taxonomy" id="418495"/>
    <lineage>
        <taxon>Bacteria</taxon>
        <taxon>Bacillati</taxon>
        <taxon>Actinomycetota</taxon>
        <taxon>Actinomycetes</taxon>
        <taxon>Pseudonocardiales</taxon>
        <taxon>Pseudonocardiaceae</taxon>
        <taxon>Saccharopolyspora</taxon>
    </lineage>
</organism>
<evidence type="ECO:0000313" key="8">
    <source>
        <dbReference type="EMBL" id="SDX92730.1"/>
    </source>
</evidence>
<evidence type="ECO:0000256" key="2">
    <source>
        <dbReference type="ARBA" id="ARBA00022475"/>
    </source>
</evidence>
<keyword evidence="4 6" id="KW-1133">Transmembrane helix</keyword>
<proteinExistence type="predicted"/>
<protein>
    <recommendedName>
        <fullName evidence="7">DUF3817 domain-containing protein</fullName>
    </recommendedName>
</protein>
<feature type="transmembrane region" description="Helical" evidence="6">
    <location>
        <begin position="58"/>
        <end position="76"/>
    </location>
</feature>
<evidence type="ECO:0000256" key="5">
    <source>
        <dbReference type="ARBA" id="ARBA00023136"/>
    </source>
</evidence>
<evidence type="ECO:0000256" key="1">
    <source>
        <dbReference type="ARBA" id="ARBA00004651"/>
    </source>
</evidence>
<evidence type="ECO:0000256" key="3">
    <source>
        <dbReference type="ARBA" id="ARBA00022692"/>
    </source>
</evidence>
<dbReference type="InterPro" id="IPR023845">
    <property type="entry name" value="DUF3817_TM"/>
</dbReference>